<dbReference type="RefSeq" id="WP_141610486.1">
    <property type="nucleotide sequence ID" value="NZ_VIGC02000014.1"/>
</dbReference>
<dbReference type="AlphaFoldDB" id="A0A540VF94"/>
<accession>A0A540VF94</accession>
<evidence type="ECO:0000313" key="1">
    <source>
        <dbReference type="EMBL" id="TQE95430.1"/>
    </source>
</evidence>
<dbReference type="EMBL" id="VIGC01000014">
    <property type="protein sequence ID" value="TQE95430.1"/>
    <property type="molecule type" value="Genomic_DNA"/>
</dbReference>
<dbReference type="InParanoid" id="A0A540VF94"/>
<name>A0A540VF94_9CHLR</name>
<comment type="caution">
    <text evidence="1">The sequence shown here is derived from an EMBL/GenBank/DDBJ whole genome shotgun (WGS) entry which is preliminary data.</text>
</comment>
<dbReference type="Proteomes" id="UP000317371">
    <property type="component" value="Unassembled WGS sequence"/>
</dbReference>
<dbReference type="SUPFAM" id="SSF51735">
    <property type="entry name" value="NAD(P)-binding Rossmann-fold domains"/>
    <property type="match status" value="1"/>
</dbReference>
<sequence length="109" mass="11947">MRIWLIGAGTKGTEALRQLQKNADIEVIVSDPTPRPKAVEEGVIGQVDHVEVVTQANINTLARRIRPDLILIDTSQENRHLGRVSGGQALSEALFYEIAATSDYPCLLI</sequence>
<dbReference type="OrthoDB" id="9782091at2"/>
<gene>
    <name evidence="1" type="ORF">FKZ61_12590</name>
</gene>
<keyword evidence="2" id="KW-1185">Reference proteome</keyword>
<dbReference type="InterPro" id="IPR036291">
    <property type="entry name" value="NAD(P)-bd_dom_sf"/>
</dbReference>
<protein>
    <recommendedName>
        <fullName evidence="3">RCK N-terminal domain-containing protein</fullName>
    </recommendedName>
</protein>
<proteinExistence type="predicted"/>
<evidence type="ECO:0000313" key="2">
    <source>
        <dbReference type="Proteomes" id="UP000317371"/>
    </source>
</evidence>
<evidence type="ECO:0008006" key="3">
    <source>
        <dbReference type="Google" id="ProtNLM"/>
    </source>
</evidence>
<organism evidence="1 2">
    <name type="scientific">Litorilinea aerophila</name>
    <dbReference type="NCBI Taxonomy" id="1204385"/>
    <lineage>
        <taxon>Bacteria</taxon>
        <taxon>Bacillati</taxon>
        <taxon>Chloroflexota</taxon>
        <taxon>Caldilineae</taxon>
        <taxon>Caldilineales</taxon>
        <taxon>Caldilineaceae</taxon>
        <taxon>Litorilinea</taxon>
    </lineage>
</organism>
<reference evidence="1 2" key="1">
    <citation type="submission" date="2019-06" db="EMBL/GenBank/DDBJ databases">
        <title>Genome sequence of Litorilinea aerophila BAA-2444.</title>
        <authorList>
            <person name="Maclea K.S."/>
            <person name="Maurais E.G."/>
            <person name="Iannazzi L.C."/>
        </authorList>
    </citation>
    <scope>NUCLEOTIDE SEQUENCE [LARGE SCALE GENOMIC DNA]</scope>
    <source>
        <strain evidence="1 2">ATCC BAA-2444</strain>
    </source>
</reference>